<dbReference type="EMBL" id="AJWY01006726">
    <property type="protein sequence ID" value="EKC66038.1"/>
    <property type="molecule type" value="Genomic_DNA"/>
</dbReference>
<dbReference type="Gene3D" id="3.90.220.20">
    <property type="entry name" value="DNA methylase specificity domains"/>
    <property type="match status" value="1"/>
</dbReference>
<dbReference type="GO" id="GO:0003677">
    <property type="term" value="F:DNA binding"/>
    <property type="evidence" value="ECO:0007669"/>
    <property type="project" value="UniProtKB-KW"/>
</dbReference>
<gene>
    <name evidence="6" type="ORF">LEA_10010</name>
    <name evidence="5" type="ORF">OBE_17769</name>
</gene>
<dbReference type="PANTHER" id="PTHR43140">
    <property type="entry name" value="TYPE-1 RESTRICTION ENZYME ECOKI SPECIFICITY PROTEIN"/>
    <property type="match status" value="1"/>
</dbReference>
<evidence type="ECO:0000256" key="1">
    <source>
        <dbReference type="ARBA" id="ARBA00010923"/>
    </source>
</evidence>
<dbReference type="GO" id="GO:0009307">
    <property type="term" value="P:DNA restriction-modification system"/>
    <property type="evidence" value="ECO:0007669"/>
    <property type="project" value="UniProtKB-KW"/>
</dbReference>
<dbReference type="Pfam" id="PF01420">
    <property type="entry name" value="Methylase_S"/>
    <property type="match status" value="1"/>
</dbReference>
<feature type="domain" description="Type I restriction modification DNA specificity" evidence="4">
    <location>
        <begin position="19"/>
        <end position="192"/>
    </location>
</feature>
<feature type="non-terminal residue" evidence="5">
    <location>
        <position position="1"/>
    </location>
</feature>
<comment type="caution">
    <text evidence="5">The sequence shown here is derived from an EMBL/GenBank/DDBJ whole genome shotgun (WGS) entry which is preliminary data.</text>
</comment>
<evidence type="ECO:0000313" key="6">
    <source>
        <dbReference type="EMBL" id="EKC66038.1"/>
    </source>
</evidence>
<name>K1S8S0_9ZZZZ</name>
<dbReference type="PANTHER" id="PTHR43140:SF1">
    <property type="entry name" value="TYPE I RESTRICTION ENZYME ECOKI SPECIFICITY SUBUNIT"/>
    <property type="match status" value="1"/>
</dbReference>
<evidence type="ECO:0000256" key="2">
    <source>
        <dbReference type="ARBA" id="ARBA00022747"/>
    </source>
</evidence>
<dbReference type="EMBL" id="AJWZ01011860">
    <property type="protein sequence ID" value="EKC43881.1"/>
    <property type="molecule type" value="Genomic_DNA"/>
</dbReference>
<proteinExistence type="inferred from homology"/>
<sequence length="195" mass="21968">EQIGTEVIDITDEIPFEIPKNWIWTRLKNFCSVCTGATFKKEEMESEHCGIRVLRGGNIKPFQLCTKPDDIFIPQSKVKEDILLKHNDIVTPAVTSLENIGKMARVELDMPYTTVGGFVFIIRPLGGGESLSKYLLAFMSSSSAIEFMKSITNKSGQAFYNIGKERLVTALVPIPPLVEQERIVSKLEKLFEQLR</sequence>
<evidence type="ECO:0000259" key="4">
    <source>
        <dbReference type="Pfam" id="PF01420"/>
    </source>
</evidence>
<reference evidence="5" key="1">
    <citation type="journal article" date="2013" name="Environ. Microbiol.">
        <title>Microbiota from the distal guts of lean and obese adolescents exhibit partial functional redundancy besides clear differences in community structure.</title>
        <authorList>
            <person name="Ferrer M."/>
            <person name="Ruiz A."/>
            <person name="Lanza F."/>
            <person name="Haange S.B."/>
            <person name="Oberbach A."/>
            <person name="Till H."/>
            <person name="Bargiela R."/>
            <person name="Campoy C."/>
            <person name="Segura M.T."/>
            <person name="Richter M."/>
            <person name="von Bergen M."/>
            <person name="Seifert J."/>
            <person name="Suarez A."/>
        </authorList>
    </citation>
    <scope>NUCLEOTIDE SEQUENCE</scope>
</reference>
<dbReference type="CDD" id="cd17252">
    <property type="entry name" value="RMtype1_S_EcoKI-TRD1-CR1_like"/>
    <property type="match status" value="1"/>
</dbReference>
<dbReference type="InterPro" id="IPR000055">
    <property type="entry name" value="Restrct_endonuc_typeI_TRD"/>
</dbReference>
<evidence type="ECO:0000313" key="5">
    <source>
        <dbReference type="EMBL" id="EKC43881.1"/>
    </source>
</evidence>
<keyword evidence="2" id="KW-0680">Restriction system</keyword>
<dbReference type="InterPro" id="IPR044946">
    <property type="entry name" value="Restrct_endonuc_typeI_TRD_sf"/>
</dbReference>
<dbReference type="SUPFAM" id="SSF116734">
    <property type="entry name" value="DNA methylase specificity domain"/>
    <property type="match status" value="1"/>
</dbReference>
<keyword evidence="3" id="KW-0238">DNA-binding</keyword>
<dbReference type="AlphaFoldDB" id="K1S8S0"/>
<protein>
    <submittedName>
        <fullName evidence="5">Type I restriction-modification system, S subunit</fullName>
    </submittedName>
</protein>
<organism evidence="5">
    <name type="scientific">human gut metagenome</name>
    <dbReference type="NCBI Taxonomy" id="408170"/>
    <lineage>
        <taxon>unclassified sequences</taxon>
        <taxon>metagenomes</taxon>
        <taxon>organismal metagenomes</taxon>
    </lineage>
</organism>
<dbReference type="InterPro" id="IPR051212">
    <property type="entry name" value="Type-I_RE_S_subunit"/>
</dbReference>
<accession>K1S8S0</accession>
<comment type="similarity">
    <text evidence="1">Belongs to the type-I restriction system S methylase family.</text>
</comment>
<evidence type="ECO:0000256" key="3">
    <source>
        <dbReference type="ARBA" id="ARBA00023125"/>
    </source>
</evidence>